<feature type="compositionally biased region" description="Basic and acidic residues" evidence="1">
    <location>
        <begin position="39"/>
        <end position="50"/>
    </location>
</feature>
<reference evidence="2" key="1">
    <citation type="submission" date="2017-07" db="EMBL/GenBank/DDBJ databases">
        <authorList>
            <person name="Mikheyev A."/>
            <person name="Grau M."/>
        </authorList>
    </citation>
    <scope>NUCLEOTIDE SEQUENCE</scope>
    <source>
        <tissue evidence="2">Venom_gland</tissue>
    </source>
</reference>
<protein>
    <submittedName>
        <fullName evidence="2">Uncharacterized protein</fullName>
    </submittedName>
</protein>
<feature type="compositionally biased region" description="Basic residues" evidence="1">
    <location>
        <begin position="51"/>
        <end position="62"/>
    </location>
</feature>
<feature type="compositionally biased region" description="Basic and acidic residues" evidence="1">
    <location>
        <begin position="63"/>
        <end position="72"/>
    </location>
</feature>
<name>A0A2D4F1C2_MICCO</name>
<feature type="region of interest" description="Disordered" evidence="1">
    <location>
        <begin position="35"/>
        <end position="72"/>
    </location>
</feature>
<dbReference type="AlphaFoldDB" id="A0A2D4F1C2"/>
<proteinExistence type="predicted"/>
<evidence type="ECO:0000256" key="1">
    <source>
        <dbReference type="SAM" id="MobiDB-lite"/>
    </source>
</evidence>
<accession>A0A2D4F1C2</accession>
<dbReference type="EMBL" id="IACJ01047341">
    <property type="protein sequence ID" value="LAA41291.1"/>
    <property type="molecule type" value="Transcribed_RNA"/>
</dbReference>
<organism evidence="2">
    <name type="scientific">Micrurus corallinus</name>
    <name type="common">Brazilian coral snake</name>
    <dbReference type="NCBI Taxonomy" id="54390"/>
    <lineage>
        <taxon>Eukaryota</taxon>
        <taxon>Metazoa</taxon>
        <taxon>Chordata</taxon>
        <taxon>Craniata</taxon>
        <taxon>Vertebrata</taxon>
        <taxon>Euteleostomi</taxon>
        <taxon>Lepidosauria</taxon>
        <taxon>Squamata</taxon>
        <taxon>Bifurcata</taxon>
        <taxon>Unidentata</taxon>
        <taxon>Episquamata</taxon>
        <taxon>Toxicofera</taxon>
        <taxon>Serpentes</taxon>
        <taxon>Colubroidea</taxon>
        <taxon>Elapidae</taxon>
        <taxon>Elapinae</taxon>
        <taxon>Micrurus</taxon>
    </lineage>
</organism>
<sequence length="112" mass="12365">MILKVEPMEWSAAARRETPAEGYRGYRCCPARCASRRGCGGEKERGESPKKSPRLQRPHQQRQKQEEADLEGCRTRVIADPGGGARPWLSWGEPGSWTGPAPPLICNSTVSC</sequence>
<evidence type="ECO:0000313" key="2">
    <source>
        <dbReference type="EMBL" id="LAA41291.1"/>
    </source>
</evidence>
<reference evidence="2" key="2">
    <citation type="submission" date="2017-11" db="EMBL/GenBank/DDBJ databases">
        <title>Coralsnake Venomics: Analyses of Venom Gland Transcriptomes and Proteomes of Six Brazilian Taxa.</title>
        <authorList>
            <person name="Aird S.D."/>
            <person name="Jorge da Silva N."/>
            <person name="Qiu L."/>
            <person name="Villar-Briones A."/>
            <person name="Aparecida-Saddi V."/>
            <person name="Campos-Telles M.P."/>
            <person name="Grau M."/>
            <person name="Mikheyev A.S."/>
        </authorList>
    </citation>
    <scope>NUCLEOTIDE SEQUENCE</scope>
    <source>
        <tissue evidence="2">Venom_gland</tissue>
    </source>
</reference>
<feature type="region of interest" description="Disordered" evidence="1">
    <location>
        <begin position="1"/>
        <end position="22"/>
    </location>
</feature>